<dbReference type="PANTHER" id="PTHR38406">
    <property type="entry name" value="TRANSCRIPTIONAL REPRESSOR OPI1"/>
    <property type="match status" value="1"/>
</dbReference>
<comment type="caution">
    <text evidence="2">The sequence shown here is derived from an EMBL/GenBank/DDBJ whole genome shotgun (WGS) entry which is preliminary data.</text>
</comment>
<dbReference type="GO" id="GO:0030968">
    <property type="term" value="P:endoplasmic reticulum unfolded protein response"/>
    <property type="evidence" value="ECO:0007669"/>
    <property type="project" value="TreeGrafter"/>
</dbReference>
<dbReference type="GO" id="GO:0006357">
    <property type="term" value="P:regulation of transcription by RNA polymerase II"/>
    <property type="evidence" value="ECO:0007669"/>
    <property type="project" value="TreeGrafter"/>
</dbReference>
<protein>
    <submittedName>
        <fullName evidence="2">Transcriptional regulator opi1</fullName>
    </submittedName>
</protein>
<dbReference type="GO" id="GO:0005634">
    <property type="term" value="C:nucleus"/>
    <property type="evidence" value="ECO:0007669"/>
    <property type="project" value="TreeGrafter"/>
</dbReference>
<keyword evidence="3" id="KW-1185">Reference proteome</keyword>
<feature type="compositionally biased region" description="Polar residues" evidence="1">
    <location>
        <begin position="584"/>
        <end position="593"/>
    </location>
</feature>
<proteinExistence type="predicted"/>
<feature type="region of interest" description="Disordered" evidence="1">
    <location>
        <begin position="558"/>
        <end position="612"/>
    </location>
</feature>
<dbReference type="Pfam" id="PF08618">
    <property type="entry name" value="Opi1"/>
    <property type="match status" value="2"/>
</dbReference>
<dbReference type="GO" id="GO:0005783">
    <property type="term" value="C:endoplasmic reticulum"/>
    <property type="evidence" value="ECO:0007669"/>
    <property type="project" value="TreeGrafter"/>
</dbReference>
<dbReference type="GO" id="GO:0003714">
    <property type="term" value="F:transcription corepressor activity"/>
    <property type="evidence" value="ECO:0007669"/>
    <property type="project" value="InterPro"/>
</dbReference>
<accession>A0A9W7ZXP2</accession>
<feature type="region of interest" description="Disordered" evidence="1">
    <location>
        <begin position="1"/>
        <end position="54"/>
    </location>
</feature>
<evidence type="ECO:0000256" key="1">
    <source>
        <dbReference type="SAM" id="MobiDB-lite"/>
    </source>
</evidence>
<dbReference type="EMBL" id="JANBPT010000723">
    <property type="protein sequence ID" value="KAJ1913835.1"/>
    <property type="molecule type" value="Genomic_DNA"/>
</dbReference>
<dbReference type="AlphaFoldDB" id="A0A9W7ZXP2"/>
<evidence type="ECO:0000313" key="2">
    <source>
        <dbReference type="EMBL" id="KAJ1913835.1"/>
    </source>
</evidence>
<sequence>MNLSPTSTADRAKCASPPPNRRSPIHMFTAEGGDVPVPGASTTNAGTAHPSSSSGRISVEQLCHATPAPSSGGDEGRHLAAADRPYDHHRNHRTGPTGSPVQEPVDDDVHLAAQALGQLGAMSPIAGNSIDFMSRVTSYPLVNTALRMYQSSKASSRVMKYGAETMESSVKTLCRPVLNRLETNLVGLDDFACKQLDKIERHCKLSEGAPAWAVSSAVAPAVDCRLRKRTQQRRVLEEYDTGVPAPPTTTEALVATIPAATTTAETSAADASARTWWKQVLVGAGTGAVVFSEESMRRIKYCLDWLQYAAGHIQSQITTLREVIQSLQETVLGGGDGYGQPGESAEAGVVGRRTIHPIVARLAKTKREVVQIMKKVISIISQYAGSALPAEARRHVRNLIMGLPSRWAAIDPRSSAPGSRSGTASPAALSSPLLSPAAVQARANPLVHSEANARKVLNFATESQLMLENVSGVFQEIMGGAEGWRRTFRGLGFNVNTSVAADGDIMMAGLEGHGGVDARSTSSTPVPSGLYPTTPTTLSAAYTSSVPSPNLTLASIAEDRASGESSPKRNRVAGWTGEPIAGQSAWSDPMTTTDLRHTYAPTSTTGDMSTDT</sequence>
<dbReference type="Proteomes" id="UP001150569">
    <property type="component" value="Unassembled WGS sequence"/>
</dbReference>
<reference evidence="2" key="1">
    <citation type="submission" date="2022-07" db="EMBL/GenBank/DDBJ databases">
        <title>Phylogenomic reconstructions and comparative analyses of Kickxellomycotina fungi.</title>
        <authorList>
            <person name="Reynolds N.K."/>
            <person name="Stajich J.E."/>
            <person name="Barry K."/>
            <person name="Grigoriev I.V."/>
            <person name="Crous P."/>
            <person name="Smith M.E."/>
        </authorList>
    </citation>
    <scope>NUCLEOTIDE SEQUENCE</scope>
    <source>
        <strain evidence="2">RSA 861</strain>
    </source>
</reference>
<feature type="compositionally biased region" description="Polar residues" evidence="1">
    <location>
        <begin position="40"/>
        <end position="54"/>
    </location>
</feature>
<feature type="compositionally biased region" description="Polar residues" evidence="1">
    <location>
        <begin position="600"/>
        <end position="612"/>
    </location>
</feature>
<dbReference type="PANTHER" id="PTHR38406:SF1">
    <property type="entry name" value="TRANSCRIPTIONAL REPRESSOR OPI1"/>
    <property type="match status" value="1"/>
</dbReference>
<organism evidence="2 3">
    <name type="scientific">Tieghemiomyces parasiticus</name>
    <dbReference type="NCBI Taxonomy" id="78921"/>
    <lineage>
        <taxon>Eukaryota</taxon>
        <taxon>Fungi</taxon>
        <taxon>Fungi incertae sedis</taxon>
        <taxon>Zoopagomycota</taxon>
        <taxon>Kickxellomycotina</taxon>
        <taxon>Dimargaritomycetes</taxon>
        <taxon>Dimargaritales</taxon>
        <taxon>Dimargaritaceae</taxon>
        <taxon>Tieghemiomyces</taxon>
    </lineage>
</organism>
<dbReference type="GO" id="GO:0008654">
    <property type="term" value="P:phospholipid biosynthetic process"/>
    <property type="evidence" value="ECO:0007669"/>
    <property type="project" value="TreeGrafter"/>
</dbReference>
<evidence type="ECO:0000313" key="3">
    <source>
        <dbReference type="Proteomes" id="UP001150569"/>
    </source>
</evidence>
<dbReference type="OrthoDB" id="2441642at2759"/>
<name>A0A9W7ZXP2_9FUNG</name>
<dbReference type="InterPro" id="IPR013927">
    <property type="entry name" value="TF_Opi1_Ccg-8"/>
</dbReference>
<gene>
    <name evidence="2" type="primary">OPI1_1</name>
    <name evidence="2" type="ORF">IWQ60_009060</name>
</gene>